<comment type="caution">
    <text evidence="1">The sequence shown here is derived from an EMBL/GenBank/DDBJ whole genome shotgun (WGS) entry which is preliminary data.</text>
</comment>
<keyword evidence="2" id="KW-1185">Reference proteome</keyword>
<name>A0A4Z0C1E4_9BURK</name>
<dbReference type="EMBL" id="SMLM01000001">
    <property type="protein sequence ID" value="TFZ05437.1"/>
    <property type="molecule type" value="Genomic_DNA"/>
</dbReference>
<gene>
    <name evidence="1" type="ORF">EZ313_01835</name>
</gene>
<dbReference type="OrthoDB" id="8858930at2"/>
<protein>
    <submittedName>
        <fullName evidence="1">Uncharacterized protein</fullName>
    </submittedName>
</protein>
<evidence type="ECO:0000313" key="1">
    <source>
        <dbReference type="EMBL" id="TFZ05437.1"/>
    </source>
</evidence>
<proteinExistence type="predicted"/>
<evidence type="ECO:0000313" key="2">
    <source>
        <dbReference type="Proteomes" id="UP000298180"/>
    </source>
</evidence>
<dbReference type="Proteomes" id="UP000298180">
    <property type="component" value="Unassembled WGS sequence"/>
</dbReference>
<reference evidence="1 2" key="1">
    <citation type="submission" date="2019-03" db="EMBL/GenBank/DDBJ databases">
        <title>Ramlibacter henchirensis DSM 14656, whole genome shotgun sequence.</title>
        <authorList>
            <person name="Zhang X."/>
            <person name="Feng G."/>
            <person name="Zhu H."/>
        </authorList>
    </citation>
    <scope>NUCLEOTIDE SEQUENCE [LARGE SCALE GENOMIC DNA]</scope>
    <source>
        <strain evidence="1 2">DSM 14656</strain>
    </source>
</reference>
<organism evidence="1 2">
    <name type="scientific">Ramlibacter henchirensis</name>
    <dbReference type="NCBI Taxonomy" id="204072"/>
    <lineage>
        <taxon>Bacteria</taxon>
        <taxon>Pseudomonadati</taxon>
        <taxon>Pseudomonadota</taxon>
        <taxon>Betaproteobacteria</taxon>
        <taxon>Burkholderiales</taxon>
        <taxon>Comamonadaceae</taxon>
        <taxon>Ramlibacter</taxon>
    </lineage>
</organism>
<accession>A0A4Z0C1E4</accession>
<sequence length="64" mass="7583">MQLENLPEATLKTLYLRCARESNRRLLSFDEAFHCSTAADILMRRSFGGDFDAMLAWWRRNRDD</sequence>
<dbReference type="AlphaFoldDB" id="A0A4Z0C1E4"/>